<name>A0A109J2Y6_9HYPH</name>
<proteinExistence type="predicted"/>
<feature type="transmembrane region" description="Helical" evidence="1">
    <location>
        <begin position="12"/>
        <end position="31"/>
    </location>
</feature>
<gene>
    <name evidence="3" type="ORF">AS026_23540</name>
</gene>
<evidence type="ECO:0000256" key="1">
    <source>
        <dbReference type="SAM" id="Phobius"/>
    </source>
</evidence>
<keyword evidence="1" id="KW-0472">Membrane</keyword>
<feature type="domain" description="Chlorhexidine efflux transporter" evidence="2">
    <location>
        <begin position="2"/>
        <end position="64"/>
    </location>
</feature>
<evidence type="ECO:0000313" key="3">
    <source>
        <dbReference type="EMBL" id="KWV41367.1"/>
    </source>
</evidence>
<comment type="caution">
    <text evidence="3">The sequence shown here is derived from an EMBL/GenBank/DDBJ whole genome shotgun (WGS) entry which is preliminary data.</text>
</comment>
<dbReference type="AlphaFoldDB" id="A0A109J2Y6"/>
<dbReference type="InterPro" id="IPR007896">
    <property type="entry name" value="BTP_bacteria"/>
</dbReference>
<keyword evidence="1" id="KW-0812">Transmembrane</keyword>
<feature type="transmembrane region" description="Helical" evidence="1">
    <location>
        <begin position="78"/>
        <end position="100"/>
    </location>
</feature>
<dbReference type="NCBIfam" id="NF033664">
    <property type="entry name" value="PACE_transport"/>
    <property type="match status" value="1"/>
</dbReference>
<dbReference type="EMBL" id="LNCD01000140">
    <property type="protein sequence ID" value="KWV41367.1"/>
    <property type="molecule type" value="Genomic_DNA"/>
</dbReference>
<reference evidence="3 4" key="1">
    <citation type="submission" date="2015-11" db="EMBL/GenBank/DDBJ databases">
        <title>Draft Genome Sequence of the Strain BR 10423 (Rhizobium sp.) isolated from nodules of Mimosa pudica.</title>
        <authorList>
            <person name="Barauna A.C."/>
            <person name="Zilli J.E."/>
            <person name="Simoes-Araujo J.L."/>
            <person name="Reis V.M."/>
            <person name="James E.K."/>
            <person name="Reis F.B.Jr."/>
            <person name="Rouws L.F."/>
            <person name="Passos S.R."/>
            <person name="Gois S.R."/>
        </authorList>
    </citation>
    <scope>NUCLEOTIDE SEQUENCE [LARGE SCALE GENOMIC DNA]</scope>
    <source>
        <strain evidence="3 4">BR10423</strain>
    </source>
</reference>
<evidence type="ECO:0000313" key="4">
    <source>
        <dbReference type="Proteomes" id="UP000068164"/>
    </source>
</evidence>
<dbReference type="RefSeq" id="WP_062375560.1">
    <property type="nucleotide sequence ID" value="NZ_JBBNAS010000078.1"/>
</dbReference>
<dbReference type="OrthoDB" id="1631120at2"/>
<dbReference type="InterPro" id="IPR058208">
    <property type="entry name" value="PACE"/>
</dbReference>
<organism evidence="3 4">
    <name type="scientific">Rhizobium altiplani</name>
    <dbReference type="NCBI Taxonomy" id="1864509"/>
    <lineage>
        <taxon>Bacteria</taxon>
        <taxon>Pseudomonadati</taxon>
        <taxon>Pseudomonadota</taxon>
        <taxon>Alphaproteobacteria</taxon>
        <taxon>Hyphomicrobiales</taxon>
        <taxon>Rhizobiaceae</taxon>
        <taxon>Rhizobium/Agrobacterium group</taxon>
        <taxon>Rhizobium</taxon>
    </lineage>
</organism>
<protein>
    <recommendedName>
        <fullName evidence="2">Chlorhexidine efflux transporter domain-containing protein</fullName>
    </recommendedName>
</protein>
<accession>A0A109J2Y6</accession>
<dbReference type="Pfam" id="PF05232">
    <property type="entry name" value="BTP"/>
    <property type="match status" value="2"/>
</dbReference>
<feature type="transmembrane region" description="Helical" evidence="1">
    <location>
        <begin position="37"/>
        <end position="57"/>
    </location>
</feature>
<dbReference type="Proteomes" id="UP000068164">
    <property type="component" value="Unassembled WGS sequence"/>
</dbReference>
<evidence type="ECO:0000259" key="2">
    <source>
        <dbReference type="Pfam" id="PF05232"/>
    </source>
</evidence>
<keyword evidence="1" id="KW-1133">Transmembrane helix</keyword>
<feature type="transmembrane region" description="Helical" evidence="1">
    <location>
        <begin position="112"/>
        <end position="129"/>
    </location>
</feature>
<feature type="domain" description="Chlorhexidine efflux transporter" evidence="2">
    <location>
        <begin position="73"/>
        <end position="134"/>
    </location>
</feature>
<sequence>MRKTADRVRHAISFEIIGLALVTPLGALAFGMPMADIGVIGVAGATLATAWNYLYNLGFDHLMQYLTGGTQKNVAVRVLHAVMFEIGLLLALLPMIAWYLDISVIQALTMDVSFALFYVVYAFVFNWAYDRIFPLPDWQLGGQAQQS</sequence>
<keyword evidence="4" id="KW-1185">Reference proteome</keyword>